<evidence type="ECO:0000313" key="2">
    <source>
        <dbReference type="Proteomes" id="UP000199137"/>
    </source>
</evidence>
<dbReference type="RefSeq" id="WP_425285727.1">
    <property type="nucleotide sequence ID" value="NZ_FOWC01000006.1"/>
</dbReference>
<gene>
    <name evidence="1" type="ORF">SAMN05421854_106298</name>
</gene>
<dbReference type="EMBL" id="FOWC01000006">
    <property type="protein sequence ID" value="SFP69157.1"/>
    <property type="molecule type" value="Genomic_DNA"/>
</dbReference>
<reference evidence="1 2" key="1">
    <citation type="submission" date="2016-10" db="EMBL/GenBank/DDBJ databases">
        <authorList>
            <person name="de Groot N.N."/>
        </authorList>
    </citation>
    <scope>NUCLEOTIDE SEQUENCE [LARGE SCALE GENOMIC DNA]</scope>
    <source>
        <strain evidence="1 2">DSM 44637</strain>
    </source>
</reference>
<proteinExistence type="predicted"/>
<protein>
    <submittedName>
        <fullName evidence="1">Uncharacterized protein</fullName>
    </submittedName>
</protein>
<accession>A0A1I5SF99</accession>
<dbReference type="Pfam" id="PF21833">
    <property type="entry name" value="DUF6893"/>
    <property type="match status" value="1"/>
</dbReference>
<sequence length="35" mass="4139">MMVRVLLLLVFLGAVAWAARQMEPDVRRYLDMSRM</sequence>
<evidence type="ECO:0000313" key="1">
    <source>
        <dbReference type="EMBL" id="SFP69157.1"/>
    </source>
</evidence>
<name>A0A1I5SF99_9PSEU</name>
<dbReference type="Proteomes" id="UP000199137">
    <property type="component" value="Unassembled WGS sequence"/>
</dbReference>
<organism evidence="1 2">
    <name type="scientific">Amycolatopsis rubida</name>
    <dbReference type="NCBI Taxonomy" id="112413"/>
    <lineage>
        <taxon>Bacteria</taxon>
        <taxon>Bacillati</taxon>
        <taxon>Actinomycetota</taxon>
        <taxon>Actinomycetes</taxon>
        <taxon>Pseudonocardiales</taxon>
        <taxon>Pseudonocardiaceae</taxon>
        <taxon>Amycolatopsis</taxon>
    </lineage>
</organism>
<dbReference type="InterPro" id="IPR054188">
    <property type="entry name" value="DUF6893"/>
</dbReference>
<dbReference type="AlphaFoldDB" id="A0A1I5SF99"/>